<name>A0A1I7EA57_9BURK</name>
<dbReference type="AlphaFoldDB" id="A0A1I7EA57"/>
<dbReference type="SUPFAM" id="SSF51197">
    <property type="entry name" value="Clavaminate synthase-like"/>
    <property type="match status" value="1"/>
</dbReference>
<evidence type="ECO:0000256" key="3">
    <source>
        <dbReference type="ARBA" id="ARBA00023004"/>
    </source>
</evidence>
<dbReference type="Pfam" id="PF05721">
    <property type="entry name" value="PhyH"/>
    <property type="match status" value="1"/>
</dbReference>
<evidence type="ECO:0000256" key="1">
    <source>
        <dbReference type="ARBA" id="ARBA00022723"/>
    </source>
</evidence>
<gene>
    <name evidence="4" type="ORF">SAMN05192563_1015100</name>
</gene>
<dbReference type="GO" id="GO:0005506">
    <property type="term" value="F:iron ion binding"/>
    <property type="evidence" value="ECO:0007669"/>
    <property type="project" value="UniProtKB-ARBA"/>
</dbReference>
<dbReference type="RefSeq" id="WP_093638080.1">
    <property type="nucleotide sequence ID" value="NZ_FPBH01000015.1"/>
</dbReference>
<proteinExistence type="predicted"/>
<dbReference type="PANTHER" id="PTHR20883">
    <property type="entry name" value="PHYTANOYL-COA DIOXYGENASE DOMAIN CONTAINING 1"/>
    <property type="match status" value="1"/>
</dbReference>
<sequence>MTIRNVQQVATGTPADEVNGLTQADGDVILKGLFAKQVDRLYDEIDSIVKEWVQGIVGNDWMKEFAGYKTKRVTQLIARSKAFREEMLDDPTMLSYVDKLMLDTSDSYWMNAAQVIQLQPGEKAQFLHRDLENYPIFRAYGPKGLEVMCNCIIVLSDYTEEMGATRVIPGSHKWEDFENRGDPSQTVAAVMEKGNAMLFAGKLLHGAGEIEAIVLVAR</sequence>
<dbReference type="PANTHER" id="PTHR20883:SF19">
    <property type="entry name" value="MULTIFUNCTIONAL DIOXYGENASE AUSE"/>
    <property type="match status" value="1"/>
</dbReference>
<keyword evidence="3" id="KW-0408">Iron</keyword>
<dbReference type="GO" id="GO:0016706">
    <property type="term" value="F:2-oxoglutarate-dependent dioxygenase activity"/>
    <property type="evidence" value="ECO:0007669"/>
    <property type="project" value="UniProtKB-ARBA"/>
</dbReference>
<dbReference type="Gene3D" id="2.60.120.620">
    <property type="entry name" value="q2cbj1_9rhob like domain"/>
    <property type="match status" value="1"/>
</dbReference>
<dbReference type="EMBL" id="FPBH01000015">
    <property type="protein sequence ID" value="SFU20789.1"/>
    <property type="molecule type" value="Genomic_DNA"/>
</dbReference>
<accession>A0A1I7EA57</accession>
<keyword evidence="4" id="KW-0223">Dioxygenase</keyword>
<protein>
    <submittedName>
        <fullName evidence="4">Phytanoyl-CoA dioxygenase (PhyH)</fullName>
    </submittedName>
</protein>
<evidence type="ECO:0000313" key="4">
    <source>
        <dbReference type="EMBL" id="SFU20789.1"/>
    </source>
</evidence>
<keyword evidence="2" id="KW-0560">Oxidoreductase</keyword>
<dbReference type="OrthoDB" id="9796766at2"/>
<keyword evidence="1" id="KW-0479">Metal-binding</keyword>
<evidence type="ECO:0000256" key="2">
    <source>
        <dbReference type="ARBA" id="ARBA00023002"/>
    </source>
</evidence>
<reference evidence="4 5" key="1">
    <citation type="submission" date="2016-10" db="EMBL/GenBank/DDBJ databases">
        <authorList>
            <person name="de Groot N.N."/>
        </authorList>
    </citation>
    <scope>NUCLEOTIDE SEQUENCE [LARGE SCALE GENOMIC DNA]</scope>
    <source>
        <strain evidence="4 5">LMG 27731</strain>
    </source>
</reference>
<dbReference type="InterPro" id="IPR008775">
    <property type="entry name" value="Phytyl_CoA_dOase-like"/>
</dbReference>
<organism evidence="4 5">
    <name type="scientific">Paraburkholderia aspalathi</name>
    <dbReference type="NCBI Taxonomy" id="1324617"/>
    <lineage>
        <taxon>Bacteria</taxon>
        <taxon>Pseudomonadati</taxon>
        <taxon>Pseudomonadota</taxon>
        <taxon>Betaproteobacteria</taxon>
        <taxon>Burkholderiales</taxon>
        <taxon>Burkholderiaceae</taxon>
        <taxon>Paraburkholderia</taxon>
    </lineage>
</organism>
<evidence type="ECO:0000313" key="5">
    <source>
        <dbReference type="Proteomes" id="UP000198844"/>
    </source>
</evidence>
<dbReference type="Proteomes" id="UP000198844">
    <property type="component" value="Unassembled WGS sequence"/>
</dbReference>